<organism evidence="2 3">
    <name type="scientific">Phytohabitans maris</name>
    <dbReference type="NCBI Taxonomy" id="3071409"/>
    <lineage>
        <taxon>Bacteria</taxon>
        <taxon>Bacillati</taxon>
        <taxon>Actinomycetota</taxon>
        <taxon>Actinomycetes</taxon>
        <taxon>Micromonosporales</taxon>
        <taxon>Micromonosporaceae</taxon>
    </lineage>
</organism>
<accession>A0ABU0ZKG7</accession>
<sequence length="105" mass="12308">MFSVMTFVRRRPEMSLEEFEHYWRSVHVPITLAHTAVKRYRIGIYRDTMGDGITQPWDGWAILTYESREAWEADEQSPESIASQQDVPKFLSALHAVVVDTTDYR</sequence>
<reference evidence="2 3" key="1">
    <citation type="submission" date="2023-08" db="EMBL/GenBank/DDBJ databases">
        <title>Phytohabitans sansha sp. nov., isolated from marine sediment.</title>
        <authorList>
            <person name="Zhao Y."/>
            <person name="Yi K."/>
        </authorList>
    </citation>
    <scope>NUCLEOTIDE SEQUENCE [LARGE SCALE GENOMIC DNA]</scope>
    <source>
        <strain evidence="2 3">ZYX-F-186</strain>
    </source>
</reference>
<comment type="caution">
    <text evidence="2">The sequence shown here is derived from an EMBL/GenBank/DDBJ whole genome shotgun (WGS) entry which is preliminary data.</text>
</comment>
<proteinExistence type="predicted"/>
<dbReference type="EMBL" id="JAVHUY010000023">
    <property type="protein sequence ID" value="MDQ7907546.1"/>
    <property type="molecule type" value="Genomic_DNA"/>
</dbReference>
<gene>
    <name evidence="2" type="ORF">RB614_23785</name>
</gene>
<name>A0ABU0ZKG7_9ACTN</name>
<feature type="domain" description="EthD" evidence="1">
    <location>
        <begin position="11"/>
        <end position="91"/>
    </location>
</feature>
<evidence type="ECO:0000259" key="1">
    <source>
        <dbReference type="Pfam" id="PF07110"/>
    </source>
</evidence>
<evidence type="ECO:0000313" key="3">
    <source>
        <dbReference type="Proteomes" id="UP001230908"/>
    </source>
</evidence>
<evidence type="ECO:0000313" key="2">
    <source>
        <dbReference type="EMBL" id="MDQ7907546.1"/>
    </source>
</evidence>
<dbReference type="SUPFAM" id="SSF54909">
    <property type="entry name" value="Dimeric alpha+beta barrel"/>
    <property type="match status" value="1"/>
</dbReference>
<dbReference type="Proteomes" id="UP001230908">
    <property type="component" value="Unassembled WGS sequence"/>
</dbReference>
<dbReference type="InterPro" id="IPR009799">
    <property type="entry name" value="EthD_dom"/>
</dbReference>
<dbReference type="Pfam" id="PF07110">
    <property type="entry name" value="EthD"/>
    <property type="match status" value="1"/>
</dbReference>
<dbReference type="NCBIfam" id="TIGR02118">
    <property type="entry name" value="EthD family reductase"/>
    <property type="match status" value="1"/>
</dbReference>
<protein>
    <submittedName>
        <fullName evidence="2">EthD family reductase</fullName>
    </submittedName>
</protein>
<dbReference type="InterPro" id="IPR011008">
    <property type="entry name" value="Dimeric_a/b-barrel"/>
</dbReference>
<dbReference type="Gene3D" id="3.30.70.100">
    <property type="match status" value="1"/>
</dbReference>
<dbReference type="RefSeq" id="WP_308714823.1">
    <property type="nucleotide sequence ID" value="NZ_JAVHUY010000023.1"/>
</dbReference>
<keyword evidence="3" id="KW-1185">Reference proteome</keyword>